<sequence>MILVADCSALVALATCDALSLLDQLFGTVVGSAAVYREAVVGNKPEAERLRVYLQGRVRALDPEHPVLLDGFSDPGETEAMLCVPQA</sequence>
<reference evidence="1" key="1">
    <citation type="submission" date="2017-08" db="EMBL/GenBank/DDBJ databases">
        <authorList>
            <person name="Imhoff J.F."/>
            <person name="Rahn T."/>
            <person name="Kuenzel S."/>
            <person name="Neulinger S.C."/>
        </authorList>
    </citation>
    <scope>NUCLEOTIDE SEQUENCE</scope>
    <source>
        <strain evidence="1">DSM 11080</strain>
    </source>
</reference>
<comment type="caution">
    <text evidence="1">The sequence shown here is derived from an EMBL/GenBank/DDBJ whole genome shotgun (WGS) entry which is preliminary data.</text>
</comment>
<proteinExistence type="predicted"/>
<dbReference type="Proteomes" id="UP001296776">
    <property type="component" value="Unassembled WGS sequence"/>
</dbReference>
<dbReference type="RefSeq" id="WP_200343737.1">
    <property type="nucleotide sequence ID" value="NZ_NRSJ01000001.1"/>
</dbReference>
<dbReference type="EMBL" id="NRSJ01000001">
    <property type="protein sequence ID" value="MBK1703083.1"/>
    <property type="molecule type" value="Genomic_DNA"/>
</dbReference>
<name>A0AAJ0X8H8_9GAMM</name>
<evidence type="ECO:0000313" key="1">
    <source>
        <dbReference type="EMBL" id="MBK1703083.1"/>
    </source>
</evidence>
<dbReference type="AlphaFoldDB" id="A0AAJ0X8H8"/>
<gene>
    <name evidence="1" type="ORF">CKO40_00565</name>
</gene>
<evidence type="ECO:0000313" key="2">
    <source>
        <dbReference type="Proteomes" id="UP001296776"/>
    </source>
</evidence>
<reference evidence="1" key="2">
    <citation type="journal article" date="2020" name="Microorganisms">
        <title>Osmotic Adaptation and Compatible Solute Biosynthesis of Phototrophic Bacteria as Revealed from Genome Analyses.</title>
        <authorList>
            <person name="Imhoff J.F."/>
            <person name="Rahn T."/>
            <person name="Kunzel S."/>
            <person name="Keller A."/>
            <person name="Neulinger S.C."/>
        </authorList>
    </citation>
    <scope>NUCLEOTIDE SEQUENCE</scope>
    <source>
        <strain evidence="1">DSM 11080</strain>
    </source>
</reference>
<dbReference type="Pfam" id="PF11848">
    <property type="entry name" value="DUF3368"/>
    <property type="match status" value="1"/>
</dbReference>
<dbReference type="InterPro" id="IPR021799">
    <property type="entry name" value="PIN-like_prokaryotic"/>
</dbReference>
<organism evidence="1 2">
    <name type="scientific">Halochromatium glycolicum</name>
    <dbReference type="NCBI Taxonomy" id="85075"/>
    <lineage>
        <taxon>Bacteria</taxon>
        <taxon>Pseudomonadati</taxon>
        <taxon>Pseudomonadota</taxon>
        <taxon>Gammaproteobacteria</taxon>
        <taxon>Chromatiales</taxon>
        <taxon>Chromatiaceae</taxon>
        <taxon>Halochromatium</taxon>
    </lineage>
</organism>
<keyword evidence="2" id="KW-1185">Reference proteome</keyword>
<protein>
    <submittedName>
        <fullName evidence="1">Uncharacterized protein</fullName>
    </submittedName>
</protein>
<accession>A0AAJ0X8H8</accession>